<dbReference type="AlphaFoldDB" id="A0A2I4C0W0"/>
<keyword evidence="7" id="KW-0539">Nucleus</keyword>
<dbReference type="SUPFAM" id="SSF54928">
    <property type="entry name" value="RNA-binding domain, RBD"/>
    <property type="match status" value="1"/>
</dbReference>
<reference evidence="14" key="1">
    <citation type="submission" date="2025-08" db="UniProtKB">
        <authorList>
            <consortium name="RefSeq"/>
        </authorList>
    </citation>
    <scope>IDENTIFICATION</scope>
    <source>
        <strain evidence="14">Quisiro</strain>
        <tissue evidence="14">Liver</tissue>
    </source>
</reference>
<dbReference type="Pfam" id="PF00076">
    <property type="entry name" value="RRM_1"/>
    <property type="match status" value="1"/>
</dbReference>
<evidence type="ECO:0000256" key="5">
    <source>
        <dbReference type="ARBA" id="ARBA00022833"/>
    </source>
</evidence>
<dbReference type="CTD" id="8148"/>
<gene>
    <name evidence="14" type="primary">taf15</name>
</gene>
<dbReference type="OrthoDB" id="76445at2759"/>
<organism evidence="13 14">
    <name type="scientific">Austrofundulus limnaeus</name>
    <name type="common">Annual killifish</name>
    <dbReference type="NCBI Taxonomy" id="52670"/>
    <lineage>
        <taxon>Eukaryota</taxon>
        <taxon>Metazoa</taxon>
        <taxon>Chordata</taxon>
        <taxon>Craniata</taxon>
        <taxon>Vertebrata</taxon>
        <taxon>Euteleostomi</taxon>
        <taxon>Actinopterygii</taxon>
        <taxon>Neopterygii</taxon>
        <taxon>Teleostei</taxon>
        <taxon>Neoteleostei</taxon>
        <taxon>Acanthomorphata</taxon>
        <taxon>Ovalentaria</taxon>
        <taxon>Atherinomorphae</taxon>
        <taxon>Cyprinodontiformes</taxon>
        <taxon>Rivulidae</taxon>
        <taxon>Austrofundulus</taxon>
    </lineage>
</organism>
<dbReference type="CDD" id="cd12535">
    <property type="entry name" value="RRM_FUS_TAF15"/>
    <property type="match status" value="1"/>
</dbReference>
<dbReference type="SMART" id="SM00547">
    <property type="entry name" value="ZnF_RBZ"/>
    <property type="match status" value="1"/>
</dbReference>
<dbReference type="InterPro" id="IPR034870">
    <property type="entry name" value="TET_fam"/>
</dbReference>
<feature type="region of interest" description="Disordered" evidence="10">
    <location>
        <begin position="711"/>
        <end position="786"/>
    </location>
</feature>
<keyword evidence="13" id="KW-1185">Reference proteome</keyword>
<dbReference type="GO" id="GO:0008270">
    <property type="term" value="F:zinc ion binding"/>
    <property type="evidence" value="ECO:0007669"/>
    <property type="project" value="UniProtKB-KW"/>
</dbReference>
<dbReference type="RefSeq" id="XP_013873628.1">
    <property type="nucleotide sequence ID" value="XM_014018174.1"/>
</dbReference>
<feature type="compositionally biased region" description="Basic and acidic residues" evidence="10">
    <location>
        <begin position="478"/>
        <end position="487"/>
    </location>
</feature>
<feature type="compositionally biased region" description="Basic and acidic residues" evidence="10">
    <location>
        <begin position="773"/>
        <end position="786"/>
    </location>
</feature>
<evidence type="ECO:0000256" key="8">
    <source>
        <dbReference type="PROSITE-ProRule" id="PRU00176"/>
    </source>
</evidence>
<name>A0A2I4C0W0_AUSLI</name>
<protein>
    <submittedName>
        <fullName evidence="14">TATA-binding protein-associated factor 2N isoform X1</fullName>
    </submittedName>
</protein>
<evidence type="ECO:0000256" key="7">
    <source>
        <dbReference type="ARBA" id="ARBA00023242"/>
    </source>
</evidence>
<feature type="compositionally biased region" description="Gly residues" evidence="10">
    <location>
        <begin position="295"/>
        <end position="324"/>
    </location>
</feature>
<dbReference type="InterPro" id="IPR035979">
    <property type="entry name" value="RBD_domain_sf"/>
</dbReference>
<dbReference type="Pfam" id="PF00641">
    <property type="entry name" value="Zn_ribbon_RanBP"/>
    <property type="match status" value="1"/>
</dbReference>
<proteinExistence type="inferred from homology"/>
<comment type="similarity">
    <text evidence="2">Belongs to the RRM TET family.</text>
</comment>
<evidence type="ECO:0000256" key="4">
    <source>
        <dbReference type="ARBA" id="ARBA00022771"/>
    </source>
</evidence>
<dbReference type="Gene3D" id="3.30.70.330">
    <property type="match status" value="1"/>
</dbReference>
<dbReference type="InterPro" id="IPR001876">
    <property type="entry name" value="Znf_RanBP2"/>
</dbReference>
<feature type="region of interest" description="Disordered" evidence="10">
    <location>
        <begin position="78"/>
        <end position="110"/>
    </location>
</feature>
<comment type="subcellular location">
    <subcellularLocation>
        <location evidence="1">Nucleus</location>
    </subcellularLocation>
</comment>
<dbReference type="PROSITE" id="PS50199">
    <property type="entry name" value="ZF_RANBP2_2"/>
    <property type="match status" value="1"/>
</dbReference>
<feature type="compositionally biased region" description="Basic and acidic residues" evidence="10">
    <location>
        <begin position="284"/>
        <end position="294"/>
    </location>
</feature>
<dbReference type="FunFam" id="4.10.1060.10:FF:000008">
    <property type="entry name" value="TATA-binding protein-associated factor 2N isoform X1"/>
    <property type="match status" value="1"/>
</dbReference>
<evidence type="ECO:0000313" key="14">
    <source>
        <dbReference type="RefSeq" id="XP_013873628.1"/>
    </source>
</evidence>
<dbReference type="Proteomes" id="UP000192220">
    <property type="component" value="Unplaced"/>
</dbReference>
<feature type="compositionally biased region" description="Gly residues" evidence="10">
    <location>
        <begin position="715"/>
        <end position="772"/>
    </location>
</feature>
<evidence type="ECO:0000256" key="6">
    <source>
        <dbReference type="ARBA" id="ARBA00022884"/>
    </source>
</evidence>
<dbReference type="KEGG" id="alim:106524381"/>
<dbReference type="GO" id="GO:0005634">
    <property type="term" value="C:nucleus"/>
    <property type="evidence" value="ECO:0007669"/>
    <property type="project" value="UniProtKB-SubCell"/>
</dbReference>
<evidence type="ECO:0000256" key="2">
    <source>
        <dbReference type="ARBA" id="ARBA00008448"/>
    </source>
</evidence>
<dbReference type="Gene3D" id="4.10.1060.10">
    <property type="entry name" value="Zinc finger, RanBP2-type"/>
    <property type="match status" value="1"/>
</dbReference>
<sequence length="786" mass="81409">MRKLKKEMDIRNAANLKYLPKTGRFFSPVNVADFKSASVNEDHPASRNFSPAPELAYLQSPASSNSVSDSAVRAIVKGTGDDESPVTPPPGPLVESGSCTSTPPLSRDPALWGDITERLREEAISMGPAAFQNRSSYYPASGRESRLGGRWTRHLTNDLFHCQLPNNQIVSREWLLYSPSTGSVYCYACKLLSSQKHSFISGFSDWRHPQRLNDHEKSPDHRQNMLSILHRSKYACRLDASFARQLESEQQYWEEVLTRVGLPFGGDNELLDPADNGNSLGLLTEKHGSKDRDSGYGGSQGYGSYGGQQGGQGYGQGNTGGPYGGQNYSGYGQQGAAQENFGQPQQQSYGGYGQETSGYGDKPSYSQPGTGSSYGGQPQGGDSYGQQGSYGGQGGGGYGGGGGGGQGSGSYGGSQSQGGGTYGQQGSYGGQSSSGYGAGQGQGGGSAGGGSSSGGGGSGYGRWSEEPGEGGGGQGGRFGRDNGDRSEGGGFRGRGRGGGGYDRGGFDRSGGYDRGGYDRGSRGGPPGMGGGDRGGYKNFGGSRDYGSRDDSGGEQDNSDNNTIFVQGLGEDATVQEVGDYFKQIGIIKVNKKTGQPMINIYSDKATGRPKGEATVSFDDPPSAKAAIDWFDGKEFNGKPIKVSFATRRAEFTQRGGFRGGRGGFRGRGGGGGGGGGPNFDVKGGDWPCPNSSCGNMNFARRQECNKCGAPKPGDSGFGGGSDRGGRGGFGGDRGGGFRGRGGFRGGDRGGYGGGGGGSGGGGFGGGGGYKMGGRGERRDDRRDRPY</sequence>
<feature type="domain" description="RanBP2-type" evidence="12">
    <location>
        <begin position="682"/>
        <end position="713"/>
    </location>
</feature>
<feature type="domain" description="RRM" evidence="11">
    <location>
        <begin position="561"/>
        <end position="647"/>
    </location>
</feature>
<dbReference type="SUPFAM" id="SSF90209">
    <property type="entry name" value="Ran binding protein zinc finger-like"/>
    <property type="match status" value="1"/>
</dbReference>
<feature type="compositionally biased region" description="Gly residues" evidence="10">
    <location>
        <begin position="488"/>
        <end position="503"/>
    </location>
</feature>
<evidence type="ECO:0000259" key="12">
    <source>
        <dbReference type="PROSITE" id="PS50199"/>
    </source>
</evidence>
<keyword evidence="3" id="KW-0479">Metal-binding</keyword>
<keyword evidence="5" id="KW-0862">Zinc</keyword>
<dbReference type="PROSITE" id="PS50102">
    <property type="entry name" value="RRM"/>
    <property type="match status" value="1"/>
</dbReference>
<dbReference type="GO" id="GO:0003723">
    <property type="term" value="F:RNA binding"/>
    <property type="evidence" value="ECO:0007669"/>
    <property type="project" value="UniProtKB-UniRule"/>
</dbReference>
<dbReference type="InterPro" id="IPR012677">
    <property type="entry name" value="Nucleotide-bd_a/b_plait_sf"/>
</dbReference>
<feature type="compositionally biased region" description="Gly residues" evidence="10">
    <location>
        <begin position="522"/>
        <end position="533"/>
    </location>
</feature>
<dbReference type="STRING" id="52670.A0A2I4C0W0"/>
<feature type="compositionally biased region" description="Low complexity" evidence="10">
    <location>
        <begin position="325"/>
        <end position="335"/>
    </location>
</feature>
<feature type="compositionally biased region" description="Gly residues" evidence="10">
    <location>
        <begin position="656"/>
        <end position="677"/>
    </location>
</feature>
<evidence type="ECO:0000256" key="10">
    <source>
        <dbReference type="SAM" id="MobiDB-lite"/>
    </source>
</evidence>
<dbReference type="GO" id="GO:0006355">
    <property type="term" value="P:regulation of DNA-templated transcription"/>
    <property type="evidence" value="ECO:0007669"/>
    <property type="project" value="InterPro"/>
</dbReference>
<evidence type="ECO:0000256" key="9">
    <source>
        <dbReference type="PROSITE-ProRule" id="PRU00322"/>
    </source>
</evidence>
<evidence type="ECO:0000256" key="3">
    <source>
        <dbReference type="ARBA" id="ARBA00022723"/>
    </source>
</evidence>
<keyword evidence="6 8" id="KW-0694">RNA-binding</keyword>
<dbReference type="PANTHER" id="PTHR23238">
    <property type="entry name" value="RNA BINDING PROTEIN"/>
    <property type="match status" value="1"/>
</dbReference>
<dbReference type="FunFam" id="3.30.70.330:FF:000246">
    <property type="entry name" value="TATA-binding protein-associated factor 2N isoform X1"/>
    <property type="match status" value="1"/>
</dbReference>
<feature type="compositionally biased region" description="Gly residues" evidence="10">
    <location>
        <begin position="436"/>
        <end position="460"/>
    </location>
</feature>
<keyword evidence="4 9" id="KW-0863">Zinc-finger</keyword>
<feature type="compositionally biased region" description="Gly residues" evidence="10">
    <location>
        <begin position="372"/>
        <end position="429"/>
    </location>
</feature>
<evidence type="ECO:0000313" key="13">
    <source>
        <dbReference type="Proteomes" id="UP000192220"/>
    </source>
</evidence>
<dbReference type="InParanoid" id="A0A2I4C0W0"/>
<feature type="region of interest" description="Disordered" evidence="10">
    <location>
        <begin position="270"/>
        <end position="562"/>
    </location>
</feature>
<dbReference type="InterPro" id="IPR036443">
    <property type="entry name" value="Znf_RanBP2_sf"/>
</dbReference>
<feature type="region of interest" description="Disordered" evidence="10">
    <location>
        <begin position="654"/>
        <end position="678"/>
    </location>
</feature>
<feature type="compositionally biased region" description="Low complexity" evidence="10">
    <location>
        <begin position="342"/>
        <end position="371"/>
    </location>
</feature>
<dbReference type="SMART" id="SM00360">
    <property type="entry name" value="RRM"/>
    <property type="match status" value="1"/>
</dbReference>
<evidence type="ECO:0000259" key="11">
    <source>
        <dbReference type="PROSITE" id="PS50102"/>
    </source>
</evidence>
<dbReference type="PROSITE" id="PS01358">
    <property type="entry name" value="ZF_RANBP2_1"/>
    <property type="match status" value="1"/>
</dbReference>
<accession>A0A2I4C0W0</accession>
<evidence type="ECO:0000256" key="1">
    <source>
        <dbReference type="ARBA" id="ARBA00004123"/>
    </source>
</evidence>
<dbReference type="InterPro" id="IPR000504">
    <property type="entry name" value="RRM_dom"/>
</dbReference>